<evidence type="ECO:0000256" key="2">
    <source>
        <dbReference type="ARBA" id="ARBA00022679"/>
    </source>
</evidence>
<keyword evidence="2 3" id="KW-0808">Transferase</keyword>
<dbReference type="Proteomes" id="UP000182011">
    <property type="component" value="Unassembled WGS sequence"/>
</dbReference>
<dbReference type="GO" id="GO:0008713">
    <property type="term" value="F:ADP-heptose-lipopolysaccharide heptosyltransferase activity"/>
    <property type="evidence" value="ECO:0007669"/>
    <property type="project" value="TreeGrafter"/>
</dbReference>
<proteinExistence type="predicted"/>
<reference evidence="3 4" key="1">
    <citation type="submission" date="2015-11" db="EMBL/GenBank/DDBJ databases">
        <authorList>
            <person name="Zhang Y."/>
            <person name="Guo Z."/>
        </authorList>
    </citation>
    <scope>NUCLEOTIDE SEQUENCE [LARGE SCALE GENOMIC DNA]</scope>
    <source>
        <strain evidence="3">JGI-4</strain>
    </source>
</reference>
<sequence>MRGIGKFLSKIDPFRNKKLKNFFIKLLSQFFKNQVFIRVDKSERIDVDFGDVKKILIVRQHNQLGDMLCAVPLFRALRQRFPSAKITLIASPVNYEVVKDNPFVDEILNFDKVKFLKSPSNFFKFVRSVKVGFDIAIVPVTVSISTTSNLLAYISKARIRIGPASLNGKENPTAFLFNYQVDLDWRDEEEKHQTKRNLDIVKPFGIDAEDLSYVIPYFDEDREFAKNFLSKAKDFKFLIGYHPGAGKVKNRWDAGNFAELALKLADEFNALTLITAGPMDDEPVEKMRKQIDGKIDYLILKNEKISRIVAVIDSVDLFITNDTGIMHVAGATKTPVISLFGPTNPYQWSPLNENKFFIWSKTGDINDIKVDEVYKLAVEILSRKGARD</sequence>
<dbReference type="Pfam" id="PF01075">
    <property type="entry name" value="Glyco_transf_9"/>
    <property type="match status" value="1"/>
</dbReference>
<dbReference type="GO" id="GO:0005829">
    <property type="term" value="C:cytosol"/>
    <property type="evidence" value="ECO:0007669"/>
    <property type="project" value="TreeGrafter"/>
</dbReference>
<dbReference type="AlphaFoldDB" id="A0A0P1MWK5"/>
<dbReference type="Gene3D" id="3.40.50.2000">
    <property type="entry name" value="Glycogen Phosphorylase B"/>
    <property type="match status" value="2"/>
</dbReference>
<evidence type="ECO:0000313" key="4">
    <source>
        <dbReference type="Proteomes" id="UP000182011"/>
    </source>
</evidence>
<dbReference type="GO" id="GO:0009244">
    <property type="term" value="P:lipopolysaccharide core region biosynthetic process"/>
    <property type="evidence" value="ECO:0007669"/>
    <property type="project" value="TreeGrafter"/>
</dbReference>
<dbReference type="STRING" id="1633631.GCA_001442925_00935"/>
<dbReference type="OrthoDB" id="9797795at2"/>
<accession>A0A0P1MQH8</accession>
<evidence type="ECO:0000256" key="1">
    <source>
        <dbReference type="ARBA" id="ARBA00022676"/>
    </source>
</evidence>
<protein>
    <submittedName>
        <fullName evidence="3">Heptosyltransferase-2</fullName>
    </submittedName>
</protein>
<dbReference type="RefSeq" id="WP_075426030.1">
    <property type="nucleotide sequence ID" value="NZ_CZVL01000038.1"/>
</dbReference>
<accession>A0A0P1LDV1</accession>
<accession>A0A0P1LDL8</accession>
<name>A0A0P1MWK5_9BACT</name>
<dbReference type="SUPFAM" id="SSF53756">
    <property type="entry name" value="UDP-Glycosyltransferase/glycogen phosphorylase"/>
    <property type="match status" value="1"/>
</dbReference>
<evidence type="ECO:0000313" key="3">
    <source>
        <dbReference type="EMBL" id="CUU04137.1"/>
    </source>
</evidence>
<keyword evidence="1" id="KW-0328">Glycosyltransferase</keyword>
<accession>A0A0S4MZB7</accession>
<accession>A0A0P1MDQ7</accession>
<dbReference type="PANTHER" id="PTHR30160">
    <property type="entry name" value="TETRAACYLDISACCHARIDE 4'-KINASE-RELATED"/>
    <property type="match status" value="1"/>
</dbReference>
<dbReference type="CDD" id="cd03789">
    <property type="entry name" value="GT9_LPS_heptosyltransferase"/>
    <property type="match status" value="1"/>
</dbReference>
<dbReference type="InterPro" id="IPR002201">
    <property type="entry name" value="Glyco_trans_9"/>
</dbReference>
<accession>A0A0P1P6C0</accession>
<accession>A0A0P1MWK5</accession>
<dbReference type="InterPro" id="IPR051199">
    <property type="entry name" value="LPS_LOS_Heptosyltrfase"/>
</dbReference>
<organism evidence="3 4">
    <name type="scientific">Candidatus Kryptonium thompsonii</name>
    <dbReference type="NCBI Taxonomy" id="1633631"/>
    <lineage>
        <taxon>Bacteria</taxon>
        <taxon>Pseudomonadati</taxon>
        <taxon>Candidatus Kryptoniota</taxon>
        <taxon>Candidatus Kryptonium</taxon>
    </lineage>
</organism>
<gene>
    <name evidence="3" type="ORF">JGI4_00936</name>
</gene>
<dbReference type="EMBL" id="FAOP01000004">
    <property type="protein sequence ID" value="CUU04137.1"/>
    <property type="molecule type" value="Genomic_DNA"/>
</dbReference>